<protein>
    <submittedName>
        <fullName evidence="1">Response regulator receiver</fullName>
    </submittedName>
</protein>
<dbReference type="SUPFAM" id="SSF52172">
    <property type="entry name" value="CheY-like"/>
    <property type="match status" value="1"/>
</dbReference>
<dbReference type="Proteomes" id="UP000046122">
    <property type="component" value="Unassembled WGS sequence"/>
</dbReference>
<gene>
    <name evidence="1" type="ORF">MPL3365_200154</name>
</gene>
<dbReference type="InterPro" id="IPR011006">
    <property type="entry name" value="CheY-like_superfamily"/>
</dbReference>
<proteinExistence type="predicted"/>
<evidence type="ECO:0000313" key="2">
    <source>
        <dbReference type="Proteomes" id="UP000046122"/>
    </source>
</evidence>
<accession>A0A090G325</accession>
<evidence type="ECO:0000313" key="1">
    <source>
        <dbReference type="EMBL" id="CDX55587.1"/>
    </source>
</evidence>
<name>A0A090G325_MESPL</name>
<dbReference type="EMBL" id="CCNE01000013">
    <property type="protein sequence ID" value="CDX55587.1"/>
    <property type="molecule type" value="Genomic_DNA"/>
</dbReference>
<dbReference type="Gene3D" id="3.40.50.2300">
    <property type="match status" value="1"/>
</dbReference>
<sequence length="61" mass="6505">MSGWDVARHVRSVNPNLPVIYISGDGAVDWAALGVPNSLMITKPFAMPQIISGLTTLLSKP</sequence>
<reference evidence="1 2" key="1">
    <citation type="submission" date="2014-08" db="EMBL/GenBank/DDBJ databases">
        <authorList>
            <person name="Moulin Lionel"/>
        </authorList>
    </citation>
    <scope>NUCLEOTIDE SEQUENCE [LARGE SCALE GENOMIC DNA]</scope>
</reference>
<organism evidence="1 2">
    <name type="scientific">Mesorhizobium plurifarium</name>
    <dbReference type="NCBI Taxonomy" id="69974"/>
    <lineage>
        <taxon>Bacteria</taxon>
        <taxon>Pseudomonadati</taxon>
        <taxon>Pseudomonadota</taxon>
        <taxon>Alphaproteobacteria</taxon>
        <taxon>Hyphomicrobiales</taxon>
        <taxon>Phyllobacteriaceae</taxon>
        <taxon>Mesorhizobium</taxon>
    </lineage>
</organism>
<dbReference type="AlphaFoldDB" id="A0A090G325"/>